<feature type="domain" description="Recombinase" evidence="4">
    <location>
        <begin position="8"/>
        <end position="87"/>
    </location>
</feature>
<comment type="caution">
    <text evidence="6">The sequence shown here is derived from an EMBL/GenBank/DDBJ whole genome shotgun (WGS) entry which is preliminary data.</text>
</comment>
<keyword evidence="1" id="KW-0238">DNA-binding</keyword>
<gene>
    <name evidence="6" type="ORF">HNR31_002628</name>
</gene>
<keyword evidence="3" id="KW-0175">Coiled coil</keyword>
<name>A0A7V9Z8A8_9BACL</name>
<evidence type="ECO:0000259" key="4">
    <source>
        <dbReference type="Pfam" id="PF07508"/>
    </source>
</evidence>
<protein>
    <submittedName>
        <fullName evidence="6">Putative transcriptional regulator</fullName>
    </submittedName>
</protein>
<sequence>MEDYTITTSEGVRTRRGALWHDNSIRRLFTNQVYLGRIIDGKTEGSLHKNRPTCEFKVKDPEEWVIVENTHPPLLTEEEFAQIQQKLIKEQKFPTHSKKSKQLFSGLLFCGKCGKAMTSNRKYSSRRKKKVFIVKKCQAIDENGNVCGNKGIHGDYILEAINTFIKRYEKQLFKNKKTKKQIQEENRLLNLIEEYKKMIPKMEQVLEKNKEMFIAEVITIDELKERNEKQKKEIEKAKSELRKLETVYYYSKQETAEERKKRFEEFVKNFDLEKLDTETANNLLKTIIDKIILTEQPDGTVHIHIQPL</sequence>
<keyword evidence="7" id="KW-1185">Reference proteome</keyword>
<evidence type="ECO:0000256" key="2">
    <source>
        <dbReference type="ARBA" id="ARBA00023172"/>
    </source>
</evidence>
<dbReference type="Pfam" id="PF07508">
    <property type="entry name" value="Recombinase"/>
    <property type="match status" value="1"/>
</dbReference>
<dbReference type="InterPro" id="IPR011109">
    <property type="entry name" value="DNA_bind_recombinase_dom"/>
</dbReference>
<dbReference type="GO" id="GO:0003677">
    <property type="term" value="F:DNA binding"/>
    <property type="evidence" value="ECO:0007669"/>
    <property type="project" value="UniProtKB-KW"/>
</dbReference>
<dbReference type="PANTHER" id="PTHR30461">
    <property type="entry name" value="DNA-INVERTASE FROM LAMBDOID PROPHAGE"/>
    <property type="match status" value="1"/>
</dbReference>
<evidence type="ECO:0000256" key="3">
    <source>
        <dbReference type="SAM" id="Coils"/>
    </source>
</evidence>
<dbReference type="RefSeq" id="WP_181556611.1">
    <property type="nucleotide sequence ID" value="NZ_JACDUT010000008.1"/>
</dbReference>
<organism evidence="6 7">
    <name type="scientific">Thermaerobacillus caldiproteolyticus</name>
    <dbReference type="NCBI Taxonomy" id="247480"/>
    <lineage>
        <taxon>Bacteria</taxon>
        <taxon>Bacillati</taxon>
        <taxon>Bacillota</taxon>
        <taxon>Bacilli</taxon>
        <taxon>Bacillales</taxon>
        <taxon>Anoxybacillaceae</taxon>
        <taxon>Thermaerobacillus</taxon>
    </lineage>
</organism>
<feature type="coiled-coil region" evidence="3">
    <location>
        <begin position="220"/>
        <end position="247"/>
    </location>
</feature>
<dbReference type="GO" id="GO:0000150">
    <property type="term" value="F:DNA strand exchange activity"/>
    <property type="evidence" value="ECO:0007669"/>
    <property type="project" value="InterPro"/>
</dbReference>
<dbReference type="PANTHER" id="PTHR30461:SF2">
    <property type="entry name" value="SERINE RECOMBINASE PINE-RELATED"/>
    <property type="match status" value="1"/>
</dbReference>
<dbReference type="InterPro" id="IPR025827">
    <property type="entry name" value="Zn_ribbon_recom_dom"/>
</dbReference>
<evidence type="ECO:0000259" key="5">
    <source>
        <dbReference type="Pfam" id="PF13408"/>
    </source>
</evidence>
<dbReference type="InterPro" id="IPR050639">
    <property type="entry name" value="SSR_resolvase"/>
</dbReference>
<accession>A0A7V9Z8A8</accession>
<keyword evidence="2" id="KW-0233">DNA recombination</keyword>
<feature type="domain" description="Recombinase zinc beta ribbon" evidence="5">
    <location>
        <begin position="103"/>
        <end position="164"/>
    </location>
</feature>
<dbReference type="AlphaFoldDB" id="A0A7V9Z8A8"/>
<dbReference type="Gene3D" id="3.90.1750.20">
    <property type="entry name" value="Putative Large Serine Recombinase, Chain B, Domain 2"/>
    <property type="match status" value="1"/>
</dbReference>
<dbReference type="Pfam" id="PF13408">
    <property type="entry name" value="Zn_ribbon_recom"/>
    <property type="match status" value="1"/>
</dbReference>
<dbReference type="EMBL" id="JACDUT010000008">
    <property type="protein sequence ID" value="MBA2875834.1"/>
    <property type="molecule type" value="Genomic_DNA"/>
</dbReference>
<proteinExistence type="predicted"/>
<dbReference type="Proteomes" id="UP000523087">
    <property type="component" value="Unassembled WGS sequence"/>
</dbReference>
<evidence type="ECO:0000256" key="1">
    <source>
        <dbReference type="ARBA" id="ARBA00023125"/>
    </source>
</evidence>
<dbReference type="InterPro" id="IPR038109">
    <property type="entry name" value="DNA_bind_recomb_sf"/>
</dbReference>
<reference evidence="6 7" key="1">
    <citation type="submission" date="2020-07" db="EMBL/GenBank/DDBJ databases">
        <title>Genomic Encyclopedia of Type Strains, Phase IV (KMG-IV): sequencing the most valuable type-strain genomes for metagenomic binning, comparative biology and taxonomic classification.</title>
        <authorList>
            <person name="Goeker M."/>
        </authorList>
    </citation>
    <scope>NUCLEOTIDE SEQUENCE [LARGE SCALE GENOMIC DNA]</scope>
    <source>
        <strain evidence="6 7">DSM 15730</strain>
    </source>
</reference>
<evidence type="ECO:0000313" key="6">
    <source>
        <dbReference type="EMBL" id="MBA2875834.1"/>
    </source>
</evidence>
<evidence type="ECO:0000313" key="7">
    <source>
        <dbReference type="Proteomes" id="UP000523087"/>
    </source>
</evidence>